<dbReference type="Pfam" id="PF00534">
    <property type="entry name" value="Glycos_transf_1"/>
    <property type="match status" value="1"/>
</dbReference>
<evidence type="ECO:0000256" key="1">
    <source>
        <dbReference type="ARBA" id="ARBA00001478"/>
    </source>
</evidence>
<dbReference type="PANTHER" id="PTHR45825">
    <property type="entry name" value="GRANULE-BOUND STARCH SYNTHASE 1, CHLOROPLASTIC/AMYLOPLASTIC"/>
    <property type="match status" value="1"/>
</dbReference>
<evidence type="ECO:0000256" key="3">
    <source>
        <dbReference type="ARBA" id="ARBA00004964"/>
    </source>
</evidence>
<dbReference type="Proteomes" id="UP001595617">
    <property type="component" value="Unassembled WGS sequence"/>
</dbReference>
<dbReference type="PANTHER" id="PTHR45825:SF11">
    <property type="entry name" value="ALPHA AMYLASE DOMAIN-CONTAINING PROTEIN"/>
    <property type="match status" value="1"/>
</dbReference>
<comment type="function">
    <text evidence="2 11">Synthesizes alpha-1,4-glucan chains using ADP-glucose.</text>
</comment>
<keyword evidence="8 11" id="KW-0808">Transferase</keyword>
<evidence type="ECO:0000256" key="8">
    <source>
        <dbReference type="ARBA" id="ARBA00022679"/>
    </source>
</evidence>
<name>A0ABV7ZYB6_9GAMM</name>
<sequence length="488" mass="54566">MASKPTVMLVASEYEGLVKTGGLADVARALPAALKAAGVNVKVLVPYYRKLFDRNPEVLLSSLNVPVNLNDEYGCAVRYINDHGVDVYLLEHHRFYDRDGIYDDGRWPYDDNPLRFALLSKAAFALCKALNFRPDILHAHDWQTALVPYYLKRHFENDAFFHATKSVFNVHNGAYQGKCNAQWLAPIGIDGRDFIAEHFEDYGDINLMKGAIVFADQVIAVSPGYRDELMQESTSHGLWQTFQAHAHKVTGILNGCDYGLWNPENDTAIAATYSADDLNGKALCKQTLQQQSGLHVTADRPLFGLVSRLTDQKGLHYLIPALHDFLAQPIQLVVLGSGDPHFANQLRHLAATHPGQVHFTEGYSEDLSHQIEAGADFFLMPSLFEPCGLNQIYSMRYGTLPIVRNTGGLRDTVVPLAADHHNIDLATGIGFDSPNIEATRMALGQALRLYSLHPEMYKQVQQNAMAQRFEWESAAQDYINTFKHLMVH</sequence>
<evidence type="ECO:0000259" key="13">
    <source>
        <dbReference type="Pfam" id="PF08323"/>
    </source>
</evidence>
<protein>
    <recommendedName>
        <fullName evidence="6 11">Glycogen synthase</fullName>
        <ecNumber evidence="5 11">2.4.1.21</ecNumber>
    </recommendedName>
    <alternativeName>
        <fullName evidence="10 11">Starch [bacterial glycogen] synthase</fullName>
    </alternativeName>
</protein>
<dbReference type="CDD" id="cd03791">
    <property type="entry name" value="GT5_Glycogen_synthase_DULL1-like"/>
    <property type="match status" value="1"/>
</dbReference>
<keyword evidence="7 11" id="KW-0328">Glycosyltransferase</keyword>
<dbReference type="InterPro" id="IPR011835">
    <property type="entry name" value="GS/SS"/>
</dbReference>
<evidence type="ECO:0000256" key="6">
    <source>
        <dbReference type="ARBA" id="ARBA00019935"/>
    </source>
</evidence>
<dbReference type="InterPro" id="IPR013534">
    <property type="entry name" value="Starch_synth_cat_dom"/>
</dbReference>
<evidence type="ECO:0000313" key="15">
    <source>
        <dbReference type="Proteomes" id="UP001595617"/>
    </source>
</evidence>
<evidence type="ECO:0000256" key="7">
    <source>
        <dbReference type="ARBA" id="ARBA00022676"/>
    </source>
</evidence>
<comment type="caution">
    <text evidence="14">The sequence shown here is derived from an EMBL/GenBank/DDBJ whole genome shotgun (WGS) entry which is preliminary data.</text>
</comment>
<evidence type="ECO:0000256" key="11">
    <source>
        <dbReference type="HAMAP-Rule" id="MF_00484"/>
    </source>
</evidence>
<dbReference type="SUPFAM" id="SSF53756">
    <property type="entry name" value="UDP-Glycosyltransferase/glycogen phosphorylase"/>
    <property type="match status" value="1"/>
</dbReference>
<dbReference type="EC" id="2.4.1.21" evidence="5 11"/>
<evidence type="ECO:0000259" key="12">
    <source>
        <dbReference type="Pfam" id="PF00534"/>
    </source>
</evidence>
<evidence type="ECO:0000256" key="9">
    <source>
        <dbReference type="ARBA" id="ARBA00023056"/>
    </source>
</evidence>
<comment type="pathway">
    <text evidence="3 11">Glycan biosynthesis; glycogen biosynthesis.</text>
</comment>
<dbReference type="InterPro" id="IPR001296">
    <property type="entry name" value="Glyco_trans_1"/>
</dbReference>
<dbReference type="GO" id="GO:0009011">
    <property type="term" value="F:alpha-1,4-glucan glucosyltransferase (ADP-glucose donor) activity"/>
    <property type="evidence" value="ECO:0007669"/>
    <property type="project" value="UniProtKB-EC"/>
</dbReference>
<dbReference type="NCBIfam" id="NF001899">
    <property type="entry name" value="PRK00654.1-2"/>
    <property type="match status" value="1"/>
</dbReference>
<comment type="similarity">
    <text evidence="4 11">Belongs to the glycosyltransferase 1 family. Bacterial/plant glycogen synthase subfamily.</text>
</comment>
<feature type="domain" description="Glycosyl transferase family 1" evidence="12">
    <location>
        <begin position="298"/>
        <end position="464"/>
    </location>
</feature>
<evidence type="ECO:0000256" key="10">
    <source>
        <dbReference type="ARBA" id="ARBA00031722"/>
    </source>
</evidence>
<feature type="binding site" evidence="11">
    <location>
        <position position="19"/>
    </location>
    <ligand>
        <name>ADP-alpha-D-glucose</name>
        <dbReference type="ChEBI" id="CHEBI:57498"/>
    </ligand>
</feature>
<dbReference type="NCBIfam" id="TIGR02095">
    <property type="entry name" value="glgA"/>
    <property type="match status" value="1"/>
</dbReference>
<gene>
    <name evidence="11 14" type="primary">glgA</name>
    <name evidence="14" type="ORF">ACFOOG_05725</name>
</gene>
<accession>A0ABV7ZYB6</accession>
<reference evidence="15" key="1">
    <citation type="journal article" date="2019" name="Int. J. Syst. Evol. Microbiol.">
        <title>The Global Catalogue of Microorganisms (GCM) 10K type strain sequencing project: providing services to taxonomists for standard genome sequencing and annotation.</title>
        <authorList>
            <consortium name="The Broad Institute Genomics Platform"/>
            <consortium name="The Broad Institute Genome Sequencing Center for Infectious Disease"/>
            <person name="Wu L."/>
            <person name="Ma J."/>
        </authorList>
    </citation>
    <scope>NUCLEOTIDE SEQUENCE [LARGE SCALE GENOMIC DNA]</scope>
    <source>
        <strain evidence="15">IBRC 10765</strain>
    </source>
</reference>
<organism evidence="14 15">
    <name type="scientific">Saccharospirillum mangrovi</name>
    <dbReference type="NCBI Taxonomy" id="2161747"/>
    <lineage>
        <taxon>Bacteria</taxon>
        <taxon>Pseudomonadati</taxon>
        <taxon>Pseudomonadota</taxon>
        <taxon>Gammaproteobacteria</taxon>
        <taxon>Oceanospirillales</taxon>
        <taxon>Saccharospirillaceae</taxon>
        <taxon>Saccharospirillum</taxon>
    </lineage>
</organism>
<dbReference type="Pfam" id="PF08323">
    <property type="entry name" value="Glyco_transf_5"/>
    <property type="match status" value="1"/>
</dbReference>
<comment type="catalytic activity">
    <reaction evidence="1 11">
        <text>[(1-&gt;4)-alpha-D-glucosyl](n) + ADP-alpha-D-glucose = [(1-&gt;4)-alpha-D-glucosyl](n+1) + ADP + H(+)</text>
        <dbReference type="Rhea" id="RHEA:18189"/>
        <dbReference type="Rhea" id="RHEA-COMP:9584"/>
        <dbReference type="Rhea" id="RHEA-COMP:9587"/>
        <dbReference type="ChEBI" id="CHEBI:15378"/>
        <dbReference type="ChEBI" id="CHEBI:15444"/>
        <dbReference type="ChEBI" id="CHEBI:57498"/>
        <dbReference type="ChEBI" id="CHEBI:456216"/>
        <dbReference type="EC" id="2.4.1.21"/>
    </reaction>
</comment>
<dbReference type="EMBL" id="JBHRYR010000002">
    <property type="protein sequence ID" value="MFC3852331.1"/>
    <property type="molecule type" value="Genomic_DNA"/>
</dbReference>
<evidence type="ECO:0000256" key="2">
    <source>
        <dbReference type="ARBA" id="ARBA00002764"/>
    </source>
</evidence>
<keyword evidence="9 11" id="KW-0320">Glycogen biosynthesis</keyword>
<evidence type="ECO:0000256" key="4">
    <source>
        <dbReference type="ARBA" id="ARBA00010281"/>
    </source>
</evidence>
<dbReference type="HAMAP" id="MF_00484">
    <property type="entry name" value="Glycogen_synth"/>
    <property type="match status" value="1"/>
</dbReference>
<dbReference type="RefSeq" id="WP_380694361.1">
    <property type="nucleotide sequence ID" value="NZ_JBHRYR010000002.1"/>
</dbReference>
<feature type="domain" description="Starch synthase catalytic" evidence="13">
    <location>
        <begin position="7"/>
        <end position="242"/>
    </location>
</feature>
<keyword evidence="15" id="KW-1185">Reference proteome</keyword>
<proteinExistence type="inferred from homology"/>
<evidence type="ECO:0000256" key="5">
    <source>
        <dbReference type="ARBA" id="ARBA00012588"/>
    </source>
</evidence>
<dbReference type="Gene3D" id="3.40.50.2000">
    <property type="entry name" value="Glycogen Phosphorylase B"/>
    <property type="match status" value="2"/>
</dbReference>
<evidence type="ECO:0000313" key="14">
    <source>
        <dbReference type="EMBL" id="MFC3852331.1"/>
    </source>
</evidence>